<reference evidence="4 5" key="1">
    <citation type="submission" date="2020-08" db="EMBL/GenBank/DDBJ databases">
        <title>Plant Genome Project.</title>
        <authorList>
            <person name="Zhang R.-G."/>
        </authorList>
    </citation>
    <scope>NUCLEOTIDE SEQUENCE [LARGE SCALE GENOMIC DNA]</scope>
    <source>
        <tissue evidence="4">Rhizome</tissue>
    </source>
</reference>
<protein>
    <recommendedName>
        <fullName evidence="3">NFACT RNA-binding domain-containing protein</fullName>
    </recommendedName>
</protein>
<evidence type="ECO:0000256" key="2">
    <source>
        <dbReference type="SAM" id="MobiDB-lite"/>
    </source>
</evidence>
<dbReference type="EMBL" id="JACMSC010000009">
    <property type="protein sequence ID" value="KAG6506418.1"/>
    <property type="molecule type" value="Genomic_DNA"/>
</dbReference>
<evidence type="ECO:0000313" key="4">
    <source>
        <dbReference type="EMBL" id="KAG6506418.1"/>
    </source>
</evidence>
<evidence type="ECO:0000313" key="5">
    <source>
        <dbReference type="Proteomes" id="UP000734854"/>
    </source>
</evidence>
<comment type="caution">
    <text evidence="4">The sequence shown here is derived from an EMBL/GenBank/DDBJ whole genome shotgun (WGS) entry which is preliminary data.</text>
</comment>
<organism evidence="4 5">
    <name type="scientific">Zingiber officinale</name>
    <name type="common">Ginger</name>
    <name type="synonym">Amomum zingiber</name>
    <dbReference type="NCBI Taxonomy" id="94328"/>
    <lineage>
        <taxon>Eukaryota</taxon>
        <taxon>Viridiplantae</taxon>
        <taxon>Streptophyta</taxon>
        <taxon>Embryophyta</taxon>
        <taxon>Tracheophyta</taxon>
        <taxon>Spermatophyta</taxon>
        <taxon>Magnoliopsida</taxon>
        <taxon>Liliopsida</taxon>
        <taxon>Zingiberales</taxon>
        <taxon>Zingiberaceae</taxon>
        <taxon>Zingiber</taxon>
    </lineage>
</organism>
<dbReference type="InterPro" id="IPR039730">
    <property type="entry name" value="Jlp2/Ccd25"/>
</dbReference>
<proteinExistence type="inferred from homology"/>
<feature type="domain" description="NFACT RNA-binding" evidence="3">
    <location>
        <begin position="1"/>
        <end position="120"/>
    </location>
</feature>
<dbReference type="Proteomes" id="UP000734854">
    <property type="component" value="Unassembled WGS sequence"/>
</dbReference>
<dbReference type="PANTHER" id="PTHR13049:SF2">
    <property type="entry name" value="COILED-COIL DOMAIN-CONTAINING PROTEIN 25"/>
    <property type="match status" value="1"/>
</dbReference>
<evidence type="ECO:0000259" key="3">
    <source>
        <dbReference type="Pfam" id="PF05670"/>
    </source>
</evidence>
<accession>A0A8J5GMF6</accession>
<name>A0A8J5GMF6_ZINOF</name>
<comment type="similarity">
    <text evidence="1">Belongs to the CCDC25 family.</text>
</comment>
<dbReference type="InterPro" id="IPR008532">
    <property type="entry name" value="NFACT_RNA-bd"/>
</dbReference>
<dbReference type="PANTHER" id="PTHR13049">
    <property type="entry name" value="DUF814-RELATED"/>
    <property type="match status" value="1"/>
</dbReference>
<gene>
    <name evidence="4" type="ORF">ZIOFF_031741</name>
</gene>
<dbReference type="Pfam" id="PF05670">
    <property type="entry name" value="NFACT-R_1"/>
    <property type="match status" value="1"/>
</dbReference>
<evidence type="ECO:0000256" key="1">
    <source>
        <dbReference type="ARBA" id="ARBA00008998"/>
    </source>
</evidence>
<dbReference type="AlphaFoldDB" id="A0A8J5GMF6"/>
<sequence length="231" mass="27006">MVFYFKARPDVGDYTIFMGLDKHENEELIKYGFPEDIWLLVSKYIRFHVDKMSSAHVYLRLNKGQTVDNISEGLLEDCTQLVKANSIQGNKMNSLDVVYTPWYNLKKTPSMDVGQVGFYNPKMVKTVKVEKRINEVVNRLNKTKVERKPDLKAEREAINAAERAERKAQLRDKRLVFMVLQKKREELQKLEKEKQAEVRSYKSLMVSEKMTSNKQIASANKSLQELEDDFM</sequence>
<feature type="compositionally biased region" description="Polar residues" evidence="2">
    <location>
        <begin position="209"/>
        <end position="223"/>
    </location>
</feature>
<keyword evidence="5" id="KW-1185">Reference proteome</keyword>
<feature type="region of interest" description="Disordered" evidence="2">
    <location>
        <begin position="209"/>
        <end position="231"/>
    </location>
</feature>